<sequence length="168" mass="18179">MIVDARWLNTASVEVRGIDANAAYDLALAGGALTIEASASYMTDFARRITTAAPSVDLVDTYGFPVDLRGTLSGRWVRDDLSVRVAVNHVGGYRDLRQIRIGSWTTTDLQLGWEPSAAWGDGLSLTASVRNLFDADPPFYDAVTGIGFDAGQADPLGRTISLQVTKRW</sequence>
<accession>A0A2X1CJD1</accession>
<dbReference type="Pfam" id="PF00593">
    <property type="entry name" value="TonB_dep_Rec_b-barrel"/>
    <property type="match status" value="1"/>
</dbReference>
<evidence type="ECO:0000256" key="2">
    <source>
        <dbReference type="ARBA" id="ARBA00022448"/>
    </source>
</evidence>
<evidence type="ECO:0000256" key="8">
    <source>
        <dbReference type="PROSITE-ProRule" id="PRU01360"/>
    </source>
</evidence>
<comment type="similarity">
    <text evidence="8">Belongs to the TonB-dependent receptor family.</text>
</comment>
<evidence type="ECO:0000256" key="4">
    <source>
        <dbReference type="ARBA" id="ARBA00022692"/>
    </source>
</evidence>
<evidence type="ECO:0000259" key="9">
    <source>
        <dbReference type="Pfam" id="PF00593"/>
    </source>
</evidence>
<evidence type="ECO:0000313" key="10">
    <source>
        <dbReference type="EMBL" id="SPU46706.1"/>
    </source>
</evidence>
<gene>
    <name evidence="10" type="ORF">NCTC11165_03049</name>
</gene>
<dbReference type="GO" id="GO:0009279">
    <property type="term" value="C:cell outer membrane"/>
    <property type="evidence" value="ECO:0007669"/>
    <property type="project" value="UniProtKB-SubCell"/>
</dbReference>
<keyword evidence="10" id="KW-0675">Receptor</keyword>
<keyword evidence="7 8" id="KW-0998">Cell outer membrane</keyword>
<reference evidence="10 11" key="1">
    <citation type="submission" date="2018-06" db="EMBL/GenBank/DDBJ databases">
        <authorList>
            <consortium name="Pathogen Informatics"/>
            <person name="Doyle S."/>
        </authorList>
    </citation>
    <scope>NUCLEOTIDE SEQUENCE [LARGE SCALE GENOMIC DNA]</scope>
    <source>
        <strain evidence="10 11">NCTC11165</strain>
    </source>
</reference>
<keyword evidence="6 8" id="KW-0472">Membrane</keyword>
<dbReference type="InterPro" id="IPR039426">
    <property type="entry name" value="TonB-dep_rcpt-like"/>
</dbReference>
<keyword evidence="4 8" id="KW-0812">Transmembrane</keyword>
<dbReference type="InterPro" id="IPR036942">
    <property type="entry name" value="Beta-barrel_TonB_sf"/>
</dbReference>
<dbReference type="PANTHER" id="PTHR47234:SF2">
    <property type="entry name" value="TONB-DEPENDENT RECEPTOR"/>
    <property type="match status" value="1"/>
</dbReference>
<dbReference type="EMBL" id="UAQM01000048">
    <property type="protein sequence ID" value="SPU46706.1"/>
    <property type="molecule type" value="Genomic_DNA"/>
</dbReference>
<dbReference type="AlphaFoldDB" id="A0A2X1CJD1"/>
<evidence type="ECO:0000256" key="5">
    <source>
        <dbReference type="ARBA" id="ARBA00023077"/>
    </source>
</evidence>
<proteinExistence type="inferred from homology"/>
<protein>
    <submittedName>
        <fullName evidence="10">Outer membrane cobalamin receptor protein</fullName>
    </submittedName>
</protein>
<evidence type="ECO:0000256" key="3">
    <source>
        <dbReference type="ARBA" id="ARBA00022452"/>
    </source>
</evidence>
<dbReference type="PROSITE" id="PS52016">
    <property type="entry name" value="TONB_DEPENDENT_REC_3"/>
    <property type="match status" value="1"/>
</dbReference>
<dbReference type="PANTHER" id="PTHR47234">
    <property type="match status" value="1"/>
</dbReference>
<dbReference type="RefSeq" id="WP_252865822.1">
    <property type="nucleotide sequence ID" value="NZ_UAQM01000048.1"/>
</dbReference>
<organism evidence="10 11">
    <name type="scientific">Brevundimonas diminuta</name>
    <name type="common">Pseudomonas diminuta</name>
    <dbReference type="NCBI Taxonomy" id="293"/>
    <lineage>
        <taxon>Bacteria</taxon>
        <taxon>Pseudomonadati</taxon>
        <taxon>Pseudomonadota</taxon>
        <taxon>Alphaproteobacteria</taxon>
        <taxon>Caulobacterales</taxon>
        <taxon>Caulobacteraceae</taxon>
        <taxon>Brevundimonas</taxon>
    </lineage>
</organism>
<dbReference type="Gene3D" id="2.40.170.20">
    <property type="entry name" value="TonB-dependent receptor, beta-barrel domain"/>
    <property type="match status" value="1"/>
</dbReference>
<evidence type="ECO:0000313" key="11">
    <source>
        <dbReference type="Proteomes" id="UP000250358"/>
    </source>
</evidence>
<dbReference type="SUPFAM" id="SSF56935">
    <property type="entry name" value="Porins"/>
    <property type="match status" value="1"/>
</dbReference>
<keyword evidence="2 8" id="KW-0813">Transport</keyword>
<evidence type="ECO:0000256" key="6">
    <source>
        <dbReference type="ARBA" id="ARBA00023136"/>
    </source>
</evidence>
<evidence type="ECO:0000256" key="7">
    <source>
        <dbReference type="ARBA" id="ARBA00023237"/>
    </source>
</evidence>
<keyword evidence="5" id="KW-0798">TonB box</keyword>
<evidence type="ECO:0000256" key="1">
    <source>
        <dbReference type="ARBA" id="ARBA00004571"/>
    </source>
</evidence>
<keyword evidence="3 8" id="KW-1134">Transmembrane beta strand</keyword>
<feature type="domain" description="TonB-dependent receptor-like beta-barrel" evidence="9">
    <location>
        <begin position="6"/>
        <end position="132"/>
    </location>
</feature>
<dbReference type="Proteomes" id="UP000250358">
    <property type="component" value="Unassembled WGS sequence"/>
</dbReference>
<name>A0A2X1CJD1_BREDI</name>
<comment type="subcellular location">
    <subcellularLocation>
        <location evidence="1 8">Cell outer membrane</location>
        <topology evidence="1 8">Multi-pass membrane protein</topology>
    </subcellularLocation>
</comment>
<dbReference type="InterPro" id="IPR000531">
    <property type="entry name" value="Beta-barrel_TonB"/>
</dbReference>